<name>A0A1G6UJQ2_9GAMM</name>
<gene>
    <name evidence="1" type="ORF">SAMN04488509_102368</name>
</gene>
<accession>A0A1G6UJQ2</accession>
<organism evidence="1 2">
    <name type="scientific">Aquimonas voraii</name>
    <dbReference type="NCBI Taxonomy" id="265719"/>
    <lineage>
        <taxon>Bacteria</taxon>
        <taxon>Pseudomonadati</taxon>
        <taxon>Pseudomonadota</taxon>
        <taxon>Gammaproteobacteria</taxon>
        <taxon>Lysobacterales</taxon>
        <taxon>Lysobacteraceae</taxon>
        <taxon>Aquimonas</taxon>
    </lineage>
</organism>
<dbReference type="EMBL" id="FNAG01000002">
    <property type="protein sequence ID" value="SDD41491.1"/>
    <property type="molecule type" value="Genomic_DNA"/>
</dbReference>
<reference evidence="1 2" key="1">
    <citation type="submission" date="2016-10" db="EMBL/GenBank/DDBJ databases">
        <authorList>
            <person name="de Groot N.N."/>
        </authorList>
    </citation>
    <scope>NUCLEOTIDE SEQUENCE [LARGE SCALE GENOMIC DNA]</scope>
    <source>
        <strain evidence="1 2">DSM 16957</strain>
    </source>
</reference>
<dbReference type="AlphaFoldDB" id="A0A1G6UJQ2"/>
<evidence type="ECO:0000313" key="2">
    <source>
        <dbReference type="Proteomes" id="UP000199603"/>
    </source>
</evidence>
<protein>
    <submittedName>
        <fullName evidence="1">Uncharacterized protein</fullName>
    </submittedName>
</protein>
<keyword evidence="2" id="KW-1185">Reference proteome</keyword>
<dbReference type="Proteomes" id="UP000199603">
    <property type="component" value="Unassembled WGS sequence"/>
</dbReference>
<dbReference type="RefSeq" id="WP_143006566.1">
    <property type="nucleotide sequence ID" value="NZ_FNAG01000002.1"/>
</dbReference>
<proteinExistence type="predicted"/>
<evidence type="ECO:0000313" key="1">
    <source>
        <dbReference type="EMBL" id="SDD41491.1"/>
    </source>
</evidence>
<sequence length="62" mass="6767">MVAMTLTAVMQRLPAALKTRDRISTPPVDKCVHGFGERLRKAPRIKGLLDSGENLTKAGFDS</sequence>